<proteinExistence type="predicted"/>
<dbReference type="GO" id="GO:0005615">
    <property type="term" value="C:extracellular space"/>
    <property type="evidence" value="ECO:0007669"/>
    <property type="project" value="TreeGrafter"/>
</dbReference>
<dbReference type="PANTHER" id="PTHR11008">
    <property type="entry name" value="PROTEIN TAKEOUT-LIKE PROTEIN"/>
    <property type="match status" value="1"/>
</dbReference>
<dbReference type="OMA" id="DMRIYAN"/>
<sequence length="268" mass="31059">MKLSITIFFLGLTNLNLAQISSKEESTEVKDPEWVDNPEIELPESVIVCPKYSSDRDDCIKKSIQHLIPTFKDGYPQLGIAPFDPLLVKKAYFEYKQNQLLATLNIKNAKVYGMSGAEVQEVRSNLTEESMDLEFDVRFPKVLMEGNYKGEGRFNEYKVKSRGFFNVSYSNVFIMWKMSANLENRNGENYMKVQSVNIVPAVGHMKVFATGIFPDPILNQLALDFINEYWPYYYQQMLPETRKSWEPILVNAVNQIFDRIPFRRLMSV</sequence>
<protein>
    <submittedName>
        <fullName evidence="3">CSON009742 protein</fullName>
    </submittedName>
</protein>
<dbReference type="InterPro" id="IPR038606">
    <property type="entry name" value="To_sf"/>
</dbReference>
<name>A0A336LK76_CULSO</name>
<dbReference type="EMBL" id="UFQS01000038">
    <property type="protein sequence ID" value="SSW98026.1"/>
    <property type="molecule type" value="Genomic_DNA"/>
</dbReference>
<reference evidence="3" key="2">
    <citation type="submission" date="2018-07" db="EMBL/GenBank/DDBJ databases">
        <authorList>
            <person name="Quirk P.G."/>
            <person name="Krulwich T.A."/>
        </authorList>
    </citation>
    <scope>NUCLEOTIDE SEQUENCE</scope>
</reference>
<reference evidence="2" key="1">
    <citation type="submission" date="2018-04" db="EMBL/GenBank/DDBJ databases">
        <authorList>
            <person name="Go L.Y."/>
            <person name="Mitchell J.A."/>
        </authorList>
    </citation>
    <scope>NUCLEOTIDE SEQUENCE</scope>
    <source>
        <tissue evidence="2">Whole organism</tissue>
    </source>
</reference>
<accession>A0A336LK76</accession>
<feature type="chain" id="PRO_5036062211" evidence="1">
    <location>
        <begin position="19"/>
        <end position="268"/>
    </location>
</feature>
<dbReference type="InterPro" id="IPR010562">
    <property type="entry name" value="Haemolymph_juvenile_hormone-bd"/>
</dbReference>
<evidence type="ECO:0000313" key="3">
    <source>
        <dbReference type="EMBL" id="SSX18412.1"/>
    </source>
</evidence>
<dbReference type="Gene3D" id="3.15.10.30">
    <property type="entry name" value="Haemolymph juvenile hormone binding protein"/>
    <property type="match status" value="1"/>
</dbReference>
<dbReference type="AlphaFoldDB" id="A0A336LK76"/>
<dbReference type="PANTHER" id="PTHR11008:SF18">
    <property type="entry name" value="BCDNA.GH05536-RELATED"/>
    <property type="match status" value="1"/>
</dbReference>
<dbReference type="SMART" id="SM00700">
    <property type="entry name" value="JHBP"/>
    <property type="match status" value="1"/>
</dbReference>
<feature type="signal peptide" evidence="1">
    <location>
        <begin position="1"/>
        <end position="18"/>
    </location>
</feature>
<dbReference type="Pfam" id="PF06585">
    <property type="entry name" value="JHBP"/>
    <property type="match status" value="1"/>
</dbReference>
<evidence type="ECO:0000313" key="2">
    <source>
        <dbReference type="EMBL" id="SSW98026.1"/>
    </source>
</evidence>
<evidence type="ECO:0000256" key="1">
    <source>
        <dbReference type="SAM" id="SignalP"/>
    </source>
</evidence>
<keyword evidence="1" id="KW-0732">Signal</keyword>
<gene>
    <name evidence="3" type="primary">CSON009742</name>
</gene>
<dbReference type="VEuPathDB" id="VectorBase:CSON009742"/>
<organism evidence="3">
    <name type="scientific">Culicoides sonorensis</name>
    <name type="common">Biting midge</name>
    <dbReference type="NCBI Taxonomy" id="179676"/>
    <lineage>
        <taxon>Eukaryota</taxon>
        <taxon>Metazoa</taxon>
        <taxon>Ecdysozoa</taxon>
        <taxon>Arthropoda</taxon>
        <taxon>Hexapoda</taxon>
        <taxon>Insecta</taxon>
        <taxon>Pterygota</taxon>
        <taxon>Neoptera</taxon>
        <taxon>Endopterygota</taxon>
        <taxon>Diptera</taxon>
        <taxon>Nematocera</taxon>
        <taxon>Chironomoidea</taxon>
        <taxon>Ceratopogonidae</taxon>
        <taxon>Ceratopogoninae</taxon>
        <taxon>Culicoides</taxon>
        <taxon>Monoculicoides</taxon>
    </lineage>
</organism>
<dbReference type="EMBL" id="UFQT01000038">
    <property type="protein sequence ID" value="SSX18412.1"/>
    <property type="molecule type" value="Genomic_DNA"/>
</dbReference>